<dbReference type="GO" id="GO:0016410">
    <property type="term" value="F:N-acyltransferase activity"/>
    <property type="evidence" value="ECO:0007669"/>
    <property type="project" value="TreeGrafter"/>
</dbReference>
<dbReference type="Proteomes" id="UP000054729">
    <property type="component" value="Unassembled WGS sequence"/>
</dbReference>
<dbReference type="Gene3D" id="3.40.630.30">
    <property type="match status" value="1"/>
</dbReference>
<dbReference type="PANTHER" id="PTHR31438:SF1">
    <property type="entry name" value="LYSINE N-ACYLTRANSFERASE C17G9.06C-RELATED"/>
    <property type="match status" value="1"/>
</dbReference>
<dbReference type="EMBL" id="LNZB01000015">
    <property type="protein sequence ID" value="KTD82223.1"/>
    <property type="molecule type" value="Genomic_DNA"/>
</dbReference>
<feature type="domain" description="N-acetyltransferase" evidence="3">
    <location>
        <begin position="5"/>
        <end position="166"/>
    </location>
</feature>
<evidence type="ECO:0000259" key="3">
    <source>
        <dbReference type="PROSITE" id="PS51186"/>
    </source>
</evidence>
<accession>A0A0W1ALK9</accession>
<reference evidence="4 5" key="1">
    <citation type="submission" date="2015-11" db="EMBL/GenBank/DDBJ databases">
        <title>Genomic analysis of 38 Legionella species identifies large and diverse effector repertoires.</title>
        <authorList>
            <person name="Burstein D."/>
            <person name="Amaro F."/>
            <person name="Zusman T."/>
            <person name="Lifshitz Z."/>
            <person name="Cohen O."/>
            <person name="Gilbert J.A."/>
            <person name="Pupko T."/>
            <person name="Shuman H.A."/>
            <person name="Segal G."/>
        </authorList>
    </citation>
    <scope>NUCLEOTIDE SEQUENCE [LARGE SCALE GENOMIC DNA]</scope>
    <source>
        <strain evidence="4 5">ATCC 51914</strain>
    </source>
</reference>
<dbReference type="InterPro" id="IPR016181">
    <property type="entry name" value="Acyl_CoA_acyltransferase"/>
</dbReference>
<keyword evidence="5" id="KW-1185">Reference proteome</keyword>
<comment type="pathway">
    <text evidence="1">Siderophore biosynthesis.</text>
</comment>
<organism evidence="4 5">
    <name type="scientific">Legionella waltersii</name>
    <dbReference type="NCBI Taxonomy" id="66969"/>
    <lineage>
        <taxon>Bacteria</taxon>
        <taxon>Pseudomonadati</taxon>
        <taxon>Pseudomonadota</taxon>
        <taxon>Gammaproteobacteria</taxon>
        <taxon>Legionellales</taxon>
        <taxon>Legionellaceae</taxon>
        <taxon>Legionella</taxon>
    </lineage>
</organism>
<keyword evidence="4" id="KW-0808">Transferase</keyword>
<protein>
    <submittedName>
        <fullName evidence="4">GNAT family acetyltransferase</fullName>
    </submittedName>
</protein>
<evidence type="ECO:0000313" key="4">
    <source>
        <dbReference type="EMBL" id="KTD82223.1"/>
    </source>
</evidence>
<comment type="caution">
    <text evidence="4">The sequence shown here is derived from an EMBL/GenBank/DDBJ whole genome shotgun (WGS) entry which is preliminary data.</text>
</comment>
<dbReference type="PROSITE" id="PS51186">
    <property type="entry name" value="GNAT"/>
    <property type="match status" value="1"/>
</dbReference>
<dbReference type="SUPFAM" id="SSF55729">
    <property type="entry name" value="Acyl-CoA N-acyltransferases (Nat)"/>
    <property type="match status" value="1"/>
</dbReference>
<dbReference type="PANTHER" id="PTHR31438">
    <property type="entry name" value="LYSINE N-ACYLTRANSFERASE C17G9.06C-RELATED"/>
    <property type="match status" value="1"/>
</dbReference>
<dbReference type="Pfam" id="PF13523">
    <property type="entry name" value="Acetyltransf_8"/>
    <property type="match status" value="1"/>
</dbReference>
<dbReference type="PATRIC" id="fig|66969.6.peg.764"/>
<proteinExistence type="predicted"/>
<evidence type="ECO:0000256" key="1">
    <source>
        <dbReference type="ARBA" id="ARBA00004924"/>
    </source>
</evidence>
<dbReference type="STRING" id="66969.Lwal_0700"/>
<dbReference type="RefSeq" id="WP_058479529.1">
    <property type="nucleotide sequence ID" value="NZ_CAAAIQ010000021.1"/>
</dbReference>
<dbReference type="GO" id="GO:0046677">
    <property type="term" value="P:response to antibiotic"/>
    <property type="evidence" value="ECO:0007669"/>
    <property type="project" value="UniProtKB-KW"/>
</dbReference>
<dbReference type="InterPro" id="IPR000182">
    <property type="entry name" value="GNAT_dom"/>
</dbReference>
<gene>
    <name evidence="4" type="ORF">Lwal_0700</name>
</gene>
<sequence length="166" mass="19301">MNHEIQFLPLHEGHIPLLRQWLNEPHVAEFWQETGNEEELRQKFLEKIPERGVSPFIISFDQRPIGYIQYYEANKIGGGWWPDAKEGTFGIDQLIGDPMYINRGYGTKIISQFVDLLFNNPQVKEIITDPDPKNHRAVRVYEKVGFNRIGVIQTPGGEALLLRMER</sequence>
<dbReference type="AlphaFoldDB" id="A0A0W1ALK9"/>
<keyword evidence="2" id="KW-0046">Antibiotic resistance</keyword>
<evidence type="ECO:0000313" key="5">
    <source>
        <dbReference type="Proteomes" id="UP000054729"/>
    </source>
</evidence>
<dbReference type="InterPro" id="IPR019432">
    <property type="entry name" value="Acyltransferase_MbtK/IucB-like"/>
</dbReference>
<dbReference type="SMART" id="SM01006">
    <property type="entry name" value="AlcB"/>
    <property type="match status" value="1"/>
</dbReference>
<name>A0A0W1ALK9_9GAMM</name>
<dbReference type="GO" id="GO:0019290">
    <property type="term" value="P:siderophore biosynthetic process"/>
    <property type="evidence" value="ECO:0007669"/>
    <property type="project" value="InterPro"/>
</dbReference>
<evidence type="ECO:0000256" key="2">
    <source>
        <dbReference type="ARBA" id="ARBA00023251"/>
    </source>
</evidence>